<gene>
    <name evidence="2" type="ORF">NYP84_16910</name>
</gene>
<dbReference type="InterPro" id="IPR007001">
    <property type="entry name" value="Shufflon_N"/>
</dbReference>
<dbReference type="EMBL" id="CP103445">
    <property type="protein sequence ID" value="UWS33243.1"/>
    <property type="molecule type" value="Genomic_DNA"/>
</dbReference>
<dbReference type="Proteomes" id="UP001058553">
    <property type="component" value="Chromosome"/>
</dbReference>
<organism evidence="2 3">
    <name type="scientific">Erwinia pyrifoliae</name>
    <dbReference type="NCBI Taxonomy" id="79967"/>
    <lineage>
        <taxon>Bacteria</taxon>
        <taxon>Pseudomonadati</taxon>
        <taxon>Pseudomonadota</taxon>
        <taxon>Gammaproteobacteria</taxon>
        <taxon>Enterobacterales</taxon>
        <taxon>Erwiniaceae</taxon>
        <taxon>Erwinia</taxon>
    </lineage>
</organism>
<sequence length="475" mass="51482">MKAGFMRIDRGDTLFSLSLVLAITLIAAPVAYQRYADYMQLKEWDVTASQMNTLSFSAKRFIKDHYNELQDQLLGRSSLVIDCGELAQQGYLPSGFSLKNNQGQTYQLVMSTARNEHSGMTSMLITLGGSAIAYKGLRYIARSMEGAGGYIYSPGMAKGADGAWDMDLQALGVTAESGHLVNYLSAVMPGTVKAESDRLYRYRVEGRSDLNQMHTSVDMNGNGINNISQLNAGTGNFQGNIGGKRIVAHQALWSDGNIMAEGDIRSNGGWILTRQANGWMNEDHQGGFYMDDDRWVKSYKGKGIYTSGELKAGTINAEGRLTANEYLKIKGHGIIDNSCEDNGLLANGDNDTLLICQQGRWQSTGKSSGAYQQTGLFNGSYNGLNSTNRTQWIMASGGNAVSTARAGMGECRNSSSIIASINGVQIANNSNDNVETPSSSFISFPAPPKSRYSVTSFPAKKYGCGSGIFRLSIYD</sequence>
<accession>A0ABY5X7C1</accession>
<dbReference type="Pfam" id="PF04917">
    <property type="entry name" value="Shufflon_N"/>
    <property type="match status" value="1"/>
</dbReference>
<evidence type="ECO:0000313" key="2">
    <source>
        <dbReference type="EMBL" id="UWS33243.1"/>
    </source>
</evidence>
<feature type="domain" description="Bacterial shufflon protein N-terminal" evidence="1">
    <location>
        <begin position="37"/>
        <end position="359"/>
    </location>
</feature>
<reference evidence="2" key="1">
    <citation type="submission" date="2022-07" db="EMBL/GenBank/DDBJ databases">
        <title>Genetic diversity of Erwinia pyrifoliae.</title>
        <authorList>
            <person name="Park D.S."/>
            <person name="Ham H."/>
        </authorList>
    </citation>
    <scope>NUCLEOTIDE SEQUENCE</scope>
    <source>
        <strain evidence="2">CP201486</strain>
    </source>
</reference>
<dbReference type="GeneID" id="92235651"/>
<evidence type="ECO:0000259" key="1">
    <source>
        <dbReference type="Pfam" id="PF04917"/>
    </source>
</evidence>
<proteinExistence type="predicted"/>
<dbReference type="RefSeq" id="WP_014539527.1">
    <property type="nucleotide sequence ID" value="NZ_CP023567.1"/>
</dbReference>
<evidence type="ECO:0000313" key="3">
    <source>
        <dbReference type="Proteomes" id="UP001058553"/>
    </source>
</evidence>
<keyword evidence="3" id="KW-1185">Reference proteome</keyword>
<protein>
    <submittedName>
        <fullName evidence="2">Shufflon system plasmid conjugative transfer pilus tip adhesin PilV</fullName>
    </submittedName>
</protein>
<name>A0ABY5X7C1_ERWPY</name>